<dbReference type="InterPro" id="IPR001647">
    <property type="entry name" value="HTH_TetR"/>
</dbReference>
<keyword evidence="4" id="KW-0804">Transcription</keyword>
<evidence type="ECO:0000256" key="3">
    <source>
        <dbReference type="ARBA" id="ARBA00023125"/>
    </source>
</evidence>
<dbReference type="PRINTS" id="PR00455">
    <property type="entry name" value="HTHTETR"/>
</dbReference>
<evidence type="ECO:0000313" key="8">
    <source>
        <dbReference type="EMBL" id="PZQ78431.1"/>
    </source>
</evidence>
<keyword evidence="3 5" id="KW-0238">DNA-binding</keyword>
<dbReference type="Gene3D" id="1.10.357.10">
    <property type="entry name" value="Tetracycline Repressor, domain 2"/>
    <property type="match status" value="1"/>
</dbReference>
<accession>A0A2W5QIM7</accession>
<dbReference type="GO" id="GO:0000976">
    <property type="term" value="F:transcription cis-regulatory region binding"/>
    <property type="evidence" value="ECO:0007669"/>
    <property type="project" value="TreeGrafter"/>
</dbReference>
<protein>
    <recommendedName>
        <fullName evidence="7">HTH tetR-type domain-containing protein</fullName>
    </recommendedName>
</protein>
<evidence type="ECO:0000256" key="5">
    <source>
        <dbReference type="PROSITE-ProRule" id="PRU00335"/>
    </source>
</evidence>
<dbReference type="PANTHER" id="PTHR30055">
    <property type="entry name" value="HTH-TYPE TRANSCRIPTIONAL REGULATOR RUTR"/>
    <property type="match status" value="1"/>
</dbReference>
<evidence type="ECO:0000256" key="1">
    <source>
        <dbReference type="ARBA" id="ARBA00022491"/>
    </source>
</evidence>
<dbReference type="PROSITE" id="PS50977">
    <property type="entry name" value="HTH_TETR_2"/>
    <property type="match status" value="1"/>
</dbReference>
<keyword evidence="1" id="KW-0678">Repressor</keyword>
<dbReference type="InterPro" id="IPR050109">
    <property type="entry name" value="HTH-type_TetR-like_transc_reg"/>
</dbReference>
<proteinExistence type="predicted"/>
<dbReference type="AlphaFoldDB" id="A0A2W5QIM7"/>
<evidence type="ECO:0000256" key="2">
    <source>
        <dbReference type="ARBA" id="ARBA00023015"/>
    </source>
</evidence>
<dbReference type="EMBL" id="QFPP01000001">
    <property type="protein sequence ID" value="PZQ78431.1"/>
    <property type="molecule type" value="Genomic_DNA"/>
</dbReference>
<dbReference type="Proteomes" id="UP000249135">
    <property type="component" value="Unassembled WGS sequence"/>
</dbReference>
<dbReference type="InterPro" id="IPR036271">
    <property type="entry name" value="Tet_transcr_reg_TetR-rel_C_sf"/>
</dbReference>
<sequence length="240" mass="26637">MTMANGRTPKDSLATEKLLRAAETLFAQHGIEKASLRDITALAGVNVASVNYHFGSKDVLVEAVFANLAERVNDARSRALDELCASARERGDVASVEEIVQVFLHPYLAPNEQTHGELLAQFLLLNRMSPSPITTKIMEQHFDPMARKFISALGDALPGTTLKTLYWRYNFMATTVFMSVTDKARDSRVARLSGGIADPANRKELEAELIAYVAAAMRGPAPVAKQRPQRQRQRQRQRQT</sequence>
<feature type="DNA-binding region" description="H-T-H motif" evidence="5">
    <location>
        <begin position="35"/>
        <end position="54"/>
    </location>
</feature>
<dbReference type="Pfam" id="PF17939">
    <property type="entry name" value="TetR_C_30"/>
    <property type="match status" value="1"/>
</dbReference>
<dbReference type="SUPFAM" id="SSF48498">
    <property type="entry name" value="Tetracyclin repressor-like, C-terminal domain"/>
    <property type="match status" value="1"/>
</dbReference>
<evidence type="ECO:0000256" key="6">
    <source>
        <dbReference type="SAM" id="MobiDB-lite"/>
    </source>
</evidence>
<dbReference type="InterPro" id="IPR041586">
    <property type="entry name" value="PsrA_TetR_C"/>
</dbReference>
<evidence type="ECO:0000259" key="7">
    <source>
        <dbReference type="PROSITE" id="PS50977"/>
    </source>
</evidence>
<feature type="compositionally biased region" description="Basic residues" evidence="6">
    <location>
        <begin position="227"/>
        <end position="240"/>
    </location>
</feature>
<dbReference type="Pfam" id="PF00440">
    <property type="entry name" value="TetR_N"/>
    <property type="match status" value="1"/>
</dbReference>
<evidence type="ECO:0000256" key="4">
    <source>
        <dbReference type="ARBA" id="ARBA00023163"/>
    </source>
</evidence>
<dbReference type="PANTHER" id="PTHR30055:SF235">
    <property type="entry name" value="TRANSCRIPTIONAL REGULATORY PROTEIN"/>
    <property type="match status" value="1"/>
</dbReference>
<feature type="region of interest" description="Disordered" evidence="6">
    <location>
        <begin position="220"/>
        <end position="240"/>
    </location>
</feature>
<keyword evidence="2" id="KW-0805">Transcription regulation</keyword>
<organism evidence="8 9">
    <name type="scientific">Variovorax paradoxus</name>
    <dbReference type="NCBI Taxonomy" id="34073"/>
    <lineage>
        <taxon>Bacteria</taxon>
        <taxon>Pseudomonadati</taxon>
        <taxon>Pseudomonadota</taxon>
        <taxon>Betaproteobacteria</taxon>
        <taxon>Burkholderiales</taxon>
        <taxon>Comamonadaceae</taxon>
        <taxon>Variovorax</taxon>
    </lineage>
</organism>
<feature type="domain" description="HTH tetR-type" evidence="7">
    <location>
        <begin position="12"/>
        <end position="72"/>
    </location>
</feature>
<dbReference type="InterPro" id="IPR009057">
    <property type="entry name" value="Homeodomain-like_sf"/>
</dbReference>
<name>A0A2W5QIM7_VARPD</name>
<dbReference type="GO" id="GO:0003700">
    <property type="term" value="F:DNA-binding transcription factor activity"/>
    <property type="evidence" value="ECO:0007669"/>
    <property type="project" value="TreeGrafter"/>
</dbReference>
<dbReference type="SUPFAM" id="SSF46689">
    <property type="entry name" value="Homeodomain-like"/>
    <property type="match status" value="1"/>
</dbReference>
<gene>
    <name evidence="8" type="ORF">DI563_00175</name>
</gene>
<reference evidence="8 9" key="1">
    <citation type="submission" date="2017-08" db="EMBL/GenBank/DDBJ databases">
        <title>Infants hospitalized years apart are colonized by the same room-sourced microbial strains.</title>
        <authorList>
            <person name="Brooks B."/>
            <person name="Olm M.R."/>
            <person name="Firek B.A."/>
            <person name="Baker R."/>
            <person name="Thomas B.C."/>
            <person name="Morowitz M.J."/>
            <person name="Banfield J.F."/>
        </authorList>
    </citation>
    <scope>NUCLEOTIDE SEQUENCE [LARGE SCALE GENOMIC DNA]</scope>
    <source>
        <strain evidence="8">S2_005_003_R2_41</strain>
    </source>
</reference>
<comment type="caution">
    <text evidence="8">The sequence shown here is derived from an EMBL/GenBank/DDBJ whole genome shotgun (WGS) entry which is preliminary data.</text>
</comment>
<dbReference type="PROSITE" id="PS01081">
    <property type="entry name" value="HTH_TETR_1"/>
    <property type="match status" value="1"/>
</dbReference>
<evidence type="ECO:0000313" key="9">
    <source>
        <dbReference type="Proteomes" id="UP000249135"/>
    </source>
</evidence>
<dbReference type="InterPro" id="IPR023772">
    <property type="entry name" value="DNA-bd_HTH_TetR-type_CS"/>
</dbReference>